<dbReference type="EMBL" id="CP002736">
    <property type="protein sequence ID" value="AEF93863.1"/>
    <property type="molecule type" value="Genomic_DNA"/>
</dbReference>
<dbReference type="KEGG" id="dca:Desca_0989"/>
<dbReference type="Gene3D" id="3.30.457.10">
    <property type="entry name" value="Copper amine oxidase-like, N-terminal domain"/>
    <property type="match status" value="1"/>
</dbReference>
<dbReference type="SUPFAM" id="SSF55383">
    <property type="entry name" value="Copper amine oxidase, domain N"/>
    <property type="match status" value="1"/>
</dbReference>
<gene>
    <name evidence="2" type="ordered locus">Desca_0989</name>
</gene>
<keyword evidence="3" id="KW-1185">Reference proteome</keyword>
<dbReference type="eggNOG" id="COG3858">
    <property type="taxonomic scope" value="Bacteria"/>
</dbReference>
<sequence precursor="true">MSKRLLVLLIVLTATLLSLSLPLAFNAEAGVIPKVIVDEGFADGYPDYMHFDVPPIMENGRTLIPLRALCEQLNYQVFWDSASQKIEISKATRHIVLKIGDPVARVNNLPLPLDLPPREMGGVTFVPLRFVTEVLGKNVYYSADFLDEPTIWVTTFSLLKPEDVIYLEQEDPNFMPDPADESGLSLVMKSNGETPRGIRLGDTLQKVYQTYGMPQNDDIDINGTGTITYWSPFAPHSGFVWSMIFTFDQGILTDVTVWLPN</sequence>
<accession>F6B2N4</accession>
<protein>
    <submittedName>
        <fullName evidence="2">Copper amine oxidase-like domain-containing protein</fullName>
    </submittedName>
</protein>
<name>F6B2N4_DESCC</name>
<evidence type="ECO:0000313" key="3">
    <source>
        <dbReference type="Proteomes" id="UP000009226"/>
    </source>
</evidence>
<dbReference type="STRING" id="868595.Desca_0989"/>
<dbReference type="AlphaFoldDB" id="F6B2N4"/>
<dbReference type="InterPro" id="IPR036582">
    <property type="entry name" value="Mao_N_sf"/>
</dbReference>
<dbReference type="HOGENOM" id="CLU_1064462_0_0_9"/>
<dbReference type="Pfam" id="PF07833">
    <property type="entry name" value="Cu_amine_oxidN1"/>
    <property type="match status" value="1"/>
</dbReference>
<feature type="domain" description="Copper amine oxidase-like N-terminal" evidence="1">
    <location>
        <begin position="49"/>
        <end position="143"/>
    </location>
</feature>
<reference evidence="2" key="1">
    <citation type="submission" date="2011-05" db="EMBL/GenBank/DDBJ databases">
        <title>Complete sequence of Desulfotomaculum carboxydivorans CO-1-SRB.</title>
        <authorList>
            <consortium name="US DOE Joint Genome Institute"/>
            <person name="Lucas S."/>
            <person name="Han J."/>
            <person name="Lapidus A."/>
            <person name="Cheng J.-F."/>
            <person name="Goodwin L."/>
            <person name="Pitluck S."/>
            <person name="Peters L."/>
            <person name="Mikhailova N."/>
            <person name="Lu M."/>
            <person name="Han C."/>
            <person name="Tapia R."/>
            <person name="Land M."/>
            <person name="Hauser L."/>
            <person name="Kyrpides N."/>
            <person name="Ivanova N."/>
            <person name="Pagani I."/>
            <person name="Stams A."/>
            <person name="Plugge C."/>
            <person name="Muyzer G."/>
            <person name="Kuever J."/>
            <person name="Parshina S."/>
            <person name="Ivanova A."/>
            <person name="Nazina T."/>
            <person name="Woyke T."/>
        </authorList>
    </citation>
    <scope>NUCLEOTIDE SEQUENCE [LARGE SCALE GENOMIC DNA]</scope>
    <source>
        <strain evidence="2">CO-1-SRB</strain>
    </source>
</reference>
<proteinExistence type="predicted"/>
<dbReference type="RefSeq" id="WP_013809958.1">
    <property type="nucleotide sequence ID" value="NC_015565.1"/>
</dbReference>
<dbReference type="InterPro" id="IPR012854">
    <property type="entry name" value="Cu_amine_oxidase-like_N"/>
</dbReference>
<organism evidence="2 3">
    <name type="scientific">Desulfotomaculum nigrificans (strain DSM 14880 / VKM B-2319 / CO-1-SRB)</name>
    <name type="common">Desulfotomaculum carboxydivorans</name>
    <dbReference type="NCBI Taxonomy" id="868595"/>
    <lineage>
        <taxon>Bacteria</taxon>
        <taxon>Bacillati</taxon>
        <taxon>Bacillota</taxon>
        <taxon>Clostridia</taxon>
        <taxon>Eubacteriales</taxon>
        <taxon>Desulfotomaculaceae</taxon>
        <taxon>Desulfotomaculum</taxon>
    </lineage>
</organism>
<evidence type="ECO:0000259" key="1">
    <source>
        <dbReference type="Pfam" id="PF07833"/>
    </source>
</evidence>
<evidence type="ECO:0000313" key="2">
    <source>
        <dbReference type="EMBL" id="AEF93863.1"/>
    </source>
</evidence>
<dbReference type="Proteomes" id="UP000009226">
    <property type="component" value="Chromosome"/>
</dbReference>